<dbReference type="SUPFAM" id="SSF56672">
    <property type="entry name" value="DNA/RNA polymerases"/>
    <property type="match status" value="1"/>
</dbReference>
<evidence type="ECO:0000313" key="3">
    <source>
        <dbReference type="Proteomes" id="UP000678499"/>
    </source>
</evidence>
<accession>A0A7R9GH87</accession>
<dbReference type="InterPro" id="IPR043502">
    <property type="entry name" value="DNA/RNA_pol_sf"/>
</dbReference>
<dbReference type="CDD" id="cd00303">
    <property type="entry name" value="retropepsin_like"/>
    <property type="match status" value="1"/>
</dbReference>
<evidence type="ECO:0000313" key="2">
    <source>
        <dbReference type="EMBL" id="CAD7282473.1"/>
    </source>
</evidence>
<proteinExistence type="predicted"/>
<feature type="region of interest" description="Disordered" evidence="1">
    <location>
        <begin position="1"/>
        <end position="28"/>
    </location>
</feature>
<dbReference type="InterPro" id="IPR021109">
    <property type="entry name" value="Peptidase_aspartic_dom_sf"/>
</dbReference>
<dbReference type="Pfam" id="PF13975">
    <property type="entry name" value="gag-asp_proteas"/>
    <property type="match status" value="1"/>
</dbReference>
<dbReference type="SUPFAM" id="SSF50630">
    <property type="entry name" value="Acid proteases"/>
    <property type="match status" value="1"/>
</dbReference>
<name>A0A7R9GH87_9CRUS</name>
<feature type="compositionally biased region" description="Low complexity" evidence="1">
    <location>
        <begin position="281"/>
        <end position="290"/>
    </location>
</feature>
<feature type="region of interest" description="Disordered" evidence="1">
    <location>
        <begin position="275"/>
        <end position="304"/>
    </location>
</feature>
<dbReference type="GO" id="GO:0071897">
    <property type="term" value="P:DNA biosynthetic process"/>
    <property type="evidence" value="ECO:0007669"/>
    <property type="project" value="UniProtKB-ARBA"/>
</dbReference>
<sequence length="572" mass="62633">MATPNERIVQSELDEPSPSPSSDSASAFAQSYRNNNQWAHLMLPAIRSYCASAQIPHLGNRDELVAALQARGVQPINVLQNTTPGPSASPSAAELTANITETLLRRRADFPKQAQGEDFEVYLRRLEIAFSHDGTSNNTKIDCLIGHTTPTVAAAAQRLYDEGYHNYDDIAERLKIQFGLSPFEHFTRFLALRPLEDESWAQFGNRLRCEYIRYLPLSATDLPGQEKSITAALIGQLLAITTGGLHAHLYSKATADRTLTWVNCLAYADEYRRMHPNTPRASPAPQSQQQTNRRPKTTASGVQKHYCDHHQWSHGGKLPEPGKRQDRAVTAVLCSIPQATDDSLTIIIGIKNKRVTALINTGATRSFMATDVAAEVGLTPHLTKAKISAAVLHISADISHSVSTTFSLGSADYSATFFLLANARYPIILGLDTLKNLPFCVTLDGQRIFSGFQTIKPINEVPQAEPGEGITFVNGSPAEQNAIAKLLTTYKDNIFQWSGKHGLFPQHIASIPTNGQDPEPPRRIRLSPDKIPAMTEILANYTKAGIIEPAQSTVNSMAFLTPKDDNPNAPAI</sequence>
<dbReference type="Gene3D" id="2.40.70.10">
    <property type="entry name" value="Acid Proteases"/>
    <property type="match status" value="1"/>
</dbReference>
<dbReference type="Proteomes" id="UP000678499">
    <property type="component" value="Unassembled WGS sequence"/>
</dbReference>
<reference evidence="2" key="1">
    <citation type="submission" date="2020-11" db="EMBL/GenBank/DDBJ databases">
        <authorList>
            <person name="Tran Van P."/>
        </authorList>
    </citation>
    <scope>NUCLEOTIDE SEQUENCE</scope>
</reference>
<dbReference type="OrthoDB" id="6784594at2759"/>
<dbReference type="EMBL" id="OA885918">
    <property type="protein sequence ID" value="CAD7282473.1"/>
    <property type="molecule type" value="Genomic_DNA"/>
</dbReference>
<dbReference type="AlphaFoldDB" id="A0A7R9GH87"/>
<keyword evidence="3" id="KW-1185">Reference proteome</keyword>
<gene>
    <name evidence="2" type="ORF">NMOB1V02_LOCUS10097</name>
</gene>
<dbReference type="EMBL" id="CAJPEX010003881">
    <property type="protein sequence ID" value="CAG0922625.1"/>
    <property type="molecule type" value="Genomic_DNA"/>
</dbReference>
<organism evidence="2">
    <name type="scientific">Notodromas monacha</name>
    <dbReference type="NCBI Taxonomy" id="399045"/>
    <lineage>
        <taxon>Eukaryota</taxon>
        <taxon>Metazoa</taxon>
        <taxon>Ecdysozoa</taxon>
        <taxon>Arthropoda</taxon>
        <taxon>Crustacea</taxon>
        <taxon>Oligostraca</taxon>
        <taxon>Ostracoda</taxon>
        <taxon>Podocopa</taxon>
        <taxon>Podocopida</taxon>
        <taxon>Cypridocopina</taxon>
        <taxon>Cypridoidea</taxon>
        <taxon>Cyprididae</taxon>
        <taxon>Notodromas</taxon>
    </lineage>
</organism>
<evidence type="ECO:0000256" key="1">
    <source>
        <dbReference type="SAM" id="MobiDB-lite"/>
    </source>
</evidence>
<protein>
    <submittedName>
        <fullName evidence="2">Uncharacterized protein</fullName>
    </submittedName>
</protein>
<dbReference type="Gene3D" id="3.10.10.10">
    <property type="entry name" value="HIV Type 1 Reverse Transcriptase, subunit A, domain 1"/>
    <property type="match status" value="1"/>
</dbReference>